<evidence type="ECO:0000313" key="1">
    <source>
        <dbReference type="EMBL" id="CAE0805905.1"/>
    </source>
</evidence>
<sequence>MHTHCTAKQSRPTTMQIFWDTKSQQRTPAASKGEDFEGILKGDHWPWFQSKTLYCALGLRTHPHIPVKAAYCPSRAGCPCDARQICQQDLFRTERAELQSDLRLPWQCIAVWW</sequence>
<organism evidence="1">
    <name type="scientific">Eutreptiella gymnastica</name>
    <dbReference type="NCBI Taxonomy" id="73025"/>
    <lineage>
        <taxon>Eukaryota</taxon>
        <taxon>Discoba</taxon>
        <taxon>Euglenozoa</taxon>
        <taxon>Euglenida</taxon>
        <taxon>Spirocuta</taxon>
        <taxon>Euglenophyceae</taxon>
        <taxon>Eutreptiales</taxon>
        <taxon>Eutreptiaceae</taxon>
        <taxon>Eutreptiella</taxon>
    </lineage>
</organism>
<dbReference type="EMBL" id="HBJA01048223">
    <property type="protein sequence ID" value="CAE0805905.1"/>
    <property type="molecule type" value="Transcribed_RNA"/>
</dbReference>
<protein>
    <submittedName>
        <fullName evidence="1">Uncharacterized protein</fullName>
    </submittedName>
</protein>
<reference evidence="1" key="1">
    <citation type="submission" date="2021-01" db="EMBL/GenBank/DDBJ databases">
        <authorList>
            <person name="Corre E."/>
            <person name="Pelletier E."/>
            <person name="Niang G."/>
            <person name="Scheremetjew M."/>
            <person name="Finn R."/>
            <person name="Kale V."/>
            <person name="Holt S."/>
            <person name="Cochrane G."/>
            <person name="Meng A."/>
            <person name="Brown T."/>
            <person name="Cohen L."/>
        </authorList>
    </citation>
    <scope>NUCLEOTIDE SEQUENCE</scope>
    <source>
        <strain evidence="1">CCMP1594</strain>
    </source>
</reference>
<gene>
    <name evidence="1" type="ORF">EGYM00163_LOCUS17031</name>
</gene>
<dbReference type="AlphaFoldDB" id="A0A7S4FP80"/>
<name>A0A7S4FP80_9EUGL</name>
<proteinExistence type="predicted"/>
<accession>A0A7S4FP80</accession>